<dbReference type="InterPro" id="IPR023395">
    <property type="entry name" value="MCP_dom_sf"/>
</dbReference>
<evidence type="ECO:0000256" key="11">
    <source>
        <dbReference type="RuleBase" id="RU000488"/>
    </source>
</evidence>
<gene>
    <name evidence="13" type="ORF">NEOLI_004756</name>
</gene>
<keyword evidence="14" id="KW-1185">Reference proteome</keyword>
<reference evidence="13 14" key="1">
    <citation type="submission" date="2016-04" db="EMBL/GenBank/DDBJ databases">
        <title>Evolutionary innovation and constraint leading to complex multicellularity in the Ascomycota.</title>
        <authorList>
            <person name="Cisse O."/>
            <person name="Nguyen A."/>
            <person name="Hewitt D.A."/>
            <person name="Jedd G."/>
            <person name="Stajich J.E."/>
        </authorList>
    </citation>
    <scope>NUCLEOTIDE SEQUENCE [LARGE SCALE GENOMIC DNA]</scope>
    <source>
        <strain evidence="13 14">DAH-3</strain>
    </source>
</reference>
<dbReference type="PANTHER" id="PTHR45667">
    <property type="entry name" value="S-ADENOSYLMETHIONINE MITOCHONDRIAL CARRIER PROTEIN"/>
    <property type="match status" value="1"/>
</dbReference>
<dbReference type="PROSITE" id="PS50920">
    <property type="entry name" value="SOLCAR"/>
    <property type="match status" value="3"/>
</dbReference>
<evidence type="ECO:0000256" key="1">
    <source>
        <dbReference type="ARBA" id="ARBA00004448"/>
    </source>
</evidence>
<feature type="repeat" description="Solcar" evidence="10">
    <location>
        <begin position="181"/>
        <end position="264"/>
    </location>
</feature>
<keyword evidence="4 10" id="KW-0812">Transmembrane</keyword>
<feature type="transmembrane region" description="Helical" evidence="12">
    <location>
        <begin position="6"/>
        <end position="26"/>
    </location>
</feature>
<dbReference type="Proteomes" id="UP000186594">
    <property type="component" value="Unassembled WGS sequence"/>
</dbReference>
<proteinExistence type="inferred from homology"/>
<dbReference type="Pfam" id="PF00153">
    <property type="entry name" value="Mito_carr"/>
    <property type="match status" value="4"/>
</dbReference>
<feature type="repeat" description="Solcar" evidence="10">
    <location>
        <begin position="5"/>
        <end position="78"/>
    </location>
</feature>
<accession>A0A1U7LJ20</accession>
<comment type="caution">
    <text evidence="13">The sequence shown here is derived from an EMBL/GenBank/DDBJ whole genome shotgun (WGS) entry which is preliminary data.</text>
</comment>
<feature type="repeat" description="Solcar" evidence="10">
    <location>
        <begin position="85"/>
        <end position="171"/>
    </location>
</feature>
<organism evidence="13 14">
    <name type="scientific">Neolecta irregularis (strain DAH-3)</name>
    <dbReference type="NCBI Taxonomy" id="1198029"/>
    <lineage>
        <taxon>Eukaryota</taxon>
        <taxon>Fungi</taxon>
        <taxon>Dikarya</taxon>
        <taxon>Ascomycota</taxon>
        <taxon>Taphrinomycotina</taxon>
        <taxon>Neolectales</taxon>
        <taxon>Neolectaceae</taxon>
        <taxon>Neolecta</taxon>
    </lineage>
</organism>
<keyword evidence="7 12" id="KW-1133">Transmembrane helix</keyword>
<evidence type="ECO:0000313" key="14">
    <source>
        <dbReference type="Proteomes" id="UP000186594"/>
    </source>
</evidence>
<keyword evidence="6" id="KW-0999">Mitochondrion inner membrane</keyword>
<dbReference type="InterPro" id="IPR018108">
    <property type="entry name" value="MCP_transmembrane"/>
</dbReference>
<name>A0A1U7LJ20_NEOID</name>
<keyword evidence="8" id="KW-0496">Mitochondrion</keyword>
<keyword evidence="9 10" id="KW-0472">Membrane</keyword>
<comment type="subcellular location">
    <subcellularLocation>
        <location evidence="1">Mitochondrion inner membrane</location>
        <topology evidence="1">Multi-pass membrane protein</topology>
    </subcellularLocation>
</comment>
<dbReference type="EMBL" id="LXFE01003114">
    <property type="protein sequence ID" value="OLL22521.1"/>
    <property type="molecule type" value="Genomic_DNA"/>
</dbReference>
<dbReference type="Gene3D" id="1.50.40.10">
    <property type="entry name" value="Mitochondrial carrier domain"/>
    <property type="match status" value="1"/>
</dbReference>
<dbReference type="GO" id="GO:0000095">
    <property type="term" value="F:S-adenosyl-L-methionine transmembrane transporter activity"/>
    <property type="evidence" value="ECO:0007669"/>
    <property type="project" value="EnsemblFungi"/>
</dbReference>
<dbReference type="FunFam" id="1.50.40.10:FF:000018">
    <property type="entry name" value="S-adenosylmethionine mitochondrial carrier protein-like"/>
    <property type="match status" value="1"/>
</dbReference>
<dbReference type="GO" id="GO:0005743">
    <property type="term" value="C:mitochondrial inner membrane"/>
    <property type="evidence" value="ECO:0007669"/>
    <property type="project" value="UniProtKB-SubCell"/>
</dbReference>
<dbReference type="OrthoDB" id="276989at2759"/>
<dbReference type="AlphaFoldDB" id="A0A1U7LJ20"/>
<dbReference type="OMA" id="IGPRTMW"/>
<evidence type="ECO:0000256" key="4">
    <source>
        <dbReference type="ARBA" id="ARBA00022692"/>
    </source>
</evidence>
<evidence type="ECO:0000256" key="7">
    <source>
        <dbReference type="ARBA" id="ARBA00022989"/>
    </source>
</evidence>
<evidence type="ECO:0000256" key="9">
    <source>
        <dbReference type="ARBA" id="ARBA00023136"/>
    </source>
</evidence>
<protein>
    <submittedName>
        <fullName evidence="13">Putative mitochondrial carrier protein PET8</fullName>
    </submittedName>
</protein>
<dbReference type="STRING" id="1198029.A0A1U7LJ20"/>
<evidence type="ECO:0000256" key="5">
    <source>
        <dbReference type="ARBA" id="ARBA00022737"/>
    </source>
</evidence>
<evidence type="ECO:0000256" key="6">
    <source>
        <dbReference type="ARBA" id="ARBA00022792"/>
    </source>
</evidence>
<sequence>MEGNNLFLTSLVAGAMAGTAVDLLLFPLDTIKTRLQAQEGFMKCGGWQGMYKGVGSVVAGSAPGAALFFATYECGKKYLQPYTASDSVCHMVSASLGELAACTVRVPTEVIKQRTQASGHQSSLEALRYILSQSSGERVLAGLYRGYGSTIFREIPFTVIQFPLYEALKAWRARLTARKRVSAGEAAVCGCIAGGVAAGLTTPLDVIKTRLMLARERHSIGEITRQIVRDGGVQEFWLGVGPRVGWIGAGGAVFLGVYECARQYMDAWLE</sequence>
<evidence type="ECO:0000256" key="12">
    <source>
        <dbReference type="SAM" id="Phobius"/>
    </source>
</evidence>
<dbReference type="SUPFAM" id="SSF103506">
    <property type="entry name" value="Mitochondrial carrier"/>
    <property type="match status" value="1"/>
</dbReference>
<evidence type="ECO:0000313" key="13">
    <source>
        <dbReference type="EMBL" id="OLL22521.1"/>
    </source>
</evidence>
<comment type="similarity">
    <text evidence="2 11">Belongs to the mitochondrial carrier (TC 2.A.29) family.</text>
</comment>
<evidence type="ECO:0000256" key="10">
    <source>
        <dbReference type="PROSITE-ProRule" id="PRU00282"/>
    </source>
</evidence>
<keyword evidence="3 11" id="KW-0813">Transport</keyword>
<evidence type="ECO:0000256" key="8">
    <source>
        <dbReference type="ARBA" id="ARBA00023128"/>
    </source>
</evidence>
<keyword evidence="5" id="KW-0677">Repeat</keyword>
<evidence type="ECO:0000256" key="3">
    <source>
        <dbReference type="ARBA" id="ARBA00022448"/>
    </source>
</evidence>
<evidence type="ECO:0000256" key="2">
    <source>
        <dbReference type="ARBA" id="ARBA00006375"/>
    </source>
</evidence>